<organism evidence="2">
    <name type="scientific">Melampsora larici-populina (strain 98AG31 / pathotype 3-4-7)</name>
    <name type="common">Poplar leaf rust fungus</name>
    <dbReference type="NCBI Taxonomy" id="747676"/>
    <lineage>
        <taxon>Eukaryota</taxon>
        <taxon>Fungi</taxon>
        <taxon>Dikarya</taxon>
        <taxon>Basidiomycota</taxon>
        <taxon>Pucciniomycotina</taxon>
        <taxon>Pucciniomycetes</taxon>
        <taxon>Pucciniales</taxon>
        <taxon>Melampsoraceae</taxon>
        <taxon>Melampsora</taxon>
    </lineage>
</organism>
<keyword evidence="2" id="KW-1185">Reference proteome</keyword>
<dbReference type="HOGENOM" id="CLU_1175656_0_0_1"/>
<evidence type="ECO:0000313" key="2">
    <source>
        <dbReference type="Proteomes" id="UP000001072"/>
    </source>
</evidence>
<protein>
    <submittedName>
        <fullName evidence="1">Uncharacterized protein</fullName>
    </submittedName>
</protein>
<dbReference type="GeneID" id="18930785"/>
<sequence>MGVLTISNLMNDLSFIIDTNYLIHTFHPTAFIDIFNQIYPQFQKADDITKLRLSETFEPSQISFKALPSAVTTSVRALIGQLLNLSKLRIKMIEEVVTESIEGLPSNPQDLLNQSKARHLGSLRASLFSSSTKLDDQERILRTLKERSDEIDLGIQYYLTNYVTQNESIISSEALFISSLPTTSDQEPAHQVQSLSFQIKSIDNQSDFKDYMVNYAAHFQWISLLMENLIRDITQG</sequence>
<dbReference type="VEuPathDB" id="FungiDB:MELLADRAFT_67207"/>
<dbReference type="Proteomes" id="UP000001072">
    <property type="component" value="Unassembled WGS sequence"/>
</dbReference>
<accession>F4S271</accession>
<dbReference type="STRING" id="747676.F4S271"/>
<dbReference type="EMBL" id="GL883139">
    <property type="protein sequence ID" value="EGG01307.1"/>
    <property type="molecule type" value="Genomic_DNA"/>
</dbReference>
<proteinExistence type="predicted"/>
<dbReference type="RefSeq" id="XP_007415408.1">
    <property type="nucleotide sequence ID" value="XM_007415346.1"/>
</dbReference>
<dbReference type="InterPro" id="IPR027267">
    <property type="entry name" value="AH/BAR_dom_sf"/>
</dbReference>
<dbReference type="OrthoDB" id="79452at2759"/>
<dbReference type="Gene3D" id="1.20.1270.60">
    <property type="entry name" value="Arfaptin homology (AH) domain/BAR domain"/>
    <property type="match status" value="1"/>
</dbReference>
<name>F4S271_MELLP</name>
<reference evidence="2" key="1">
    <citation type="journal article" date="2011" name="Proc. Natl. Acad. Sci. U.S.A.">
        <title>Obligate biotrophy features unraveled by the genomic analysis of rust fungi.</title>
        <authorList>
            <person name="Duplessis S."/>
            <person name="Cuomo C.A."/>
            <person name="Lin Y.-C."/>
            <person name="Aerts A."/>
            <person name="Tisserant E."/>
            <person name="Veneault-Fourrey C."/>
            <person name="Joly D.L."/>
            <person name="Hacquard S."/>
            <person name="Amselem J."/>
            <person name="Cantarel B.L."/>
            <person name="Chiu R."/>
            <person name="Coutinho P.M."/>
            <person name="Feau N."/>
            <person name="Field M."/>
            <person name="Frey P."/>
            <person name="Gelhaye E."/>
            <person name="Goldberg J."/>
            <person name="Grabherr M.G."/>
            <person name="Kodira C.D."/>
            <person name="Kohler A."/>
            <person name="Kuees U."/>
            <person name="Lindquist E.A."/>
            <person name="Lucas S.M."/>
            <person name="Mago R."/>
            <person name="Mauceli E."/>
            <person name="Morin E."/>
            <person name="Murat C."/>
            <person name="Pangilinan J.L."/>
            <person name="Park R."/>
            <person name="Pearson M."/>
            <person name="Quesneville H."/>
            <person name="Rouhier N."/>
            <person name="Sakthikumar S."/>
            <person name="Salamov A.A."/>
            <person name="Schmutz J."/>
            <person name="Selles B."/>
            <person name="Shapiro H."/>
            <person name="Tanguay P."/>
            <person name="Tuskan G.A."/>
            <person name="Henrissat B."/>
            <person name="Van de Peer Y."/>
            <person name="Rouze P."/>
            <person name="Ellis J.G."/>
            <person name="Dodds P.N."/>
            <person name="Schein J.E."/>
            <person name="Zhong S."/>
            <person name="Hamelin R.C."/>
            <person name="Grigoriev I.V."/>
            <person name="Szabo L.J."/>
            <person name="Martin F."/>
        </authorList>
    </citation>
    <scope>NUCLEOTIDE SEQUENCE [LARGE SCALE GENOMIC DNA]</scope>
    <source>
        <strain evidence="2">98AG31 / pathotype 3-4-7</strain>
    </source>
</reference>
<dbReference type="AlphaFoldDB" id="F4S271"/>
<evidence type="ECO:0000313" key="1">
    <source>
        <dbReference type="EMBL" id="EGG01307.1"/>
    </source>
</evidence>
<dbReference type="KEGG" id="mlr:MELLADRAFT_67207"/>
<gene>
    <name evidence="1" type="ORF">MELLADRAFT_67207</name>
</gene>
<dbReference type="InParanoid" id="F4S271"/>